<name>A0A369WA24_9GAMM</name>
<organism evidence="1 2">
    <name type="scientific">Motiliproteus coralliicola</name>
    <dbReference type="NCBI Taxonomy" id="2283196"/>
    <lineage>
        <taxon>Bacteria</taxon>
        <taxon>Pseudomonadati</taxon>
        <taxon>Pseudomonadota</taxon>
        <taxon>Gammaproteobacteria</taxon>
        <taxon>Oceanospirillales</taxon>
        <taxon>Oceanospirillaceae</taxon>
        <taxon>Motiliproteus</taxon>
    </lineage>
</organism>
<evidence type="ECO:0000313" key="1">
    <source>
        <dbReference type="EMBL" id="RDE18858.1"/>
    </source>
</evidence>
<gene>
    <name evidence="1" type="ORF">DV711_14670</name>
</gene>
<dbReference type="AlphaFoldDB" id="A0A369WA24"/>
<reference evidence="1 2" key="1">
    <citation type="submission" date="2018-07" db="EMBL/GenBank/DDBJ databases">
        <title>Motiliproteus coralliicola sp. nov., a bacterium isolated from Coral.</title>
        <authorList>
            <person name="Wang G."/>
        </authorList>
    </citation>
    <scope>NUCLEOTIDE SEQUENCE [LARGE SCALE GENOMIC DNA]</scope>
    <source>
        <strain evidence="1 2">C34</strain>
    </source>
</reference>
<evidence type="ECO:0000313" key="2">
    <source>
        <dbReference type="Proteomes" id="UP000253769"/>
    </source>
</evidence>
<dbReference type="Proteomes" id="UP000253769">
    <property type="component" value="Unassembled WGS sequence"/>
</dbReference>
<sequence length="105" mass="11174">MLLLGLLPITTVQAAVDPTRPPSSLSTEAGQALPAQRWKLQSIRIGNGEARAVVNGVSVRVGQRIKGATVTSIKPGTLVLRQGGKRVQLHLGSSKMIKKNIRDSK</sequence>
<keyword evidence="2" id="KW-1185">Reference proteome</keyword>
<protein>
    <submittedName>
        <fullName evidence="1">MSHA biogenesis protein MshK</fullName>
    </submittedName>
</protein>
<dbReference type="EMBL" id="QQOH01000004">
    <property type="protein sequence ID" value="RDE18858.1"/>
    <property type="molecule type" value="Genomic_DNA"/>
</dbReference>
<proteinExistence type="predicted"/>
<comment type="caution">
    <text evidence="1">The sequence shown here is derived from an EMBL/GenBank/DDBJ whole genome shotgun (WGS) entry which is preliminary data.</text>
</comment>
<accession>A0A369WA24</accession>